<dbReference type="Proteomes" id="UP000799771">
    <property type="component" value="Unassembled WGS sequence"/>
</dbReference>
<dbReference type="AlphaFoldDB" id="A0A6A5ZW27"/>
<name>A0A6A5ZW27_9PLEO</name>
<sequence length="300" mass="34082">MVISFLVHQDVVENMAWCVDLCVISRRDSYGGDCKADRLSRIEASQRRVYKPDRVVTAAWMESVRRIIIALVVELKGMPVRVRDYQGRENEAGVDNLWAHGHSEDISFIIDDLPASIVGLFVLPECLILDKGRTTLHLDLPQEPHAIEISEKLPRQVRVAEFTARIIHYSLCSLASIQRWSRLHKKRFGRSSLSLHKLYKTGTLNLEPLSSGFEKPALTSELIQIGRSFHFPPLDPPALPSTRNYDESGFSTVSNWGHAMQNANILEPYKPVCWPRVIARSFDELLFGDNDLGIRAHRNC</sequence>
<evidence type="ECO:0000313" key="1">
    <source>
        <dbReference type="EMBL" id="KAF2123790.1"/>
    </source>
</evidence>
<protein>
    <submittedName>
        <fullName evidence="1">Uncharacterized protein</fullName>
    </submittedName>
</protein>
<dbReference type="RefSeq" id="XP_033518184.1">
    <property type="nucleotide sequence ID" value="XM_033671930.1"/>
</dbReference>
<gene>
    <name evidence="1" type="ORF">P153DRAFT_401687</name>
</gene>
<organism evidence="1 2">
    <name type="scientific">Dothidotthia symphoricarpi CBS 119687</name>
    <dbReference type="NCBI Taxonomy" id="1392245"/>
    <lineage>
        <taxon>Eukaryota</taxon>
        <taxon>Fungi</taxon>
        <taxon>Dikarya</taxon>
        <taxon>Ascomycota</taxon>
        <taxon>Pezizomycotina</taxon>
        <taxon>Dothideomycetes</taxon>
        <taxon>Pleosporomycetidae</taxon>
        <taxon>Pleosporales</taxon>
        <taxon>Dothidotthiaceae</taxon>
        <taxon>Dothidotthia</taxon>
    </lineage>
</organism>
<evidence type="ECO:0000313" key="2">
    <source>
        <dbReference type="Proteomes" id="UP000799771"/>
    </source>
</evidence>
<reference evidence="1" key="1">
    <citation type="journal article" date="2020" name="Stud. Mycol.">
        <title>101 Dothideomycetes genomes: a test case for predicting lifestyles and emergence of pathogens.</title>
        <authorList>
            <person name="Haridas S."/>
            <person name="Albert R."/>
            <person name="Binder M."/>
            <person name="Bloem J."/>
            <person name="Labutti K."/>
            <person name="Salamov A."/>
            <person name="Andreopoulos B."/>
            <person name="Baker S."/>
            <person name="Barry K."/>
            <person name="Bills G."/>
            <person name="Bluhm B."/>
            <person name="Cannon C."/>
            <person name="Castanera R."/>
            <person name="Culley D."/>
            <person name="Daum C."/>
            <person name="Ezra D."/>
            <person name="Gonzalez J."/>
            <person name="Henrissat B."/>
            <person name="Kuo A."/>
            <person name="Liang C."/>
            <person name="Lipzen A."/>
            <person name="Lutzoni F."/>
            <person name="Magnuson J."/>
            <person name="Mondo S."/>
            <person name="Nolan M."/>
            <person name="Ohm R."/>
            <person name="Pangilinan J."/>
            <person name="Park H.-J."/>
            <person name="Ramirez L."/>
            <person name="Alfaro M."/>
            <person name="Sun H."/>
            <person name="Tritt A."/>
            <person name="Yoshinaga Y."/>
            <person name="Zwiers L.-H."/>
            <person name="Turgeon B."/>
            <person name="Goodwin S."/>
            <person name="Spatafora J."/>
            <person name="Crous P."/>
            <person name="Grigoriev I."/>
        </authorList>
    </citation>
    <scope>NUCLEOTIDE SEQUENCE</scope>
    <source>
        <strain evidence="1">CBS 119687</strain>
    </source>
</reference>
<dbReference type="EMBL" id="ML977522">
    <property type="protein sequence ID" value="KAF2123790.1"/>
    <property type="molecule type" value="Genomic_DNA"/>
</dbReference>
<proteinExistence type="predicted"/>
<dbReference type="GeneID" id="54412362"/>
<accession>A0A6A5ZW27</accession>
<keyword evidence="2" id="KW-1185">Reference proteome</keyword>